<dbReference type="AlphaFoldDB" id="A0ABD6FJ35"/>
<feature type="non-terminal residue" evidence="6">
    <location>
        <position position="74"/>
    </location>
</feature>
<proteinExistence type="inferred from homology"/>
<reference evidence="6 7" key="1">
    <citation type="journal article" date="2021" name="BMC Genomics">
        <title>Genome-resolved metagenome and metatranscriptome analyses of thermophilic composting reveal key bacterial players and their metabolic interactions.</title>
        <authorList>
            <person name="Braga L.P.P."/>
            <person name="Pereira R.V."/>
            <person name="Martins L.F."/>
            <person name="Moura L.M.S."/>
            <person name="Sanchez F.B."/>
            <person name="Patane J.S.L."/>
            <person name="da Silva A.M."/>
            <person name="Setubal J.C."/>
        </authorList>
    </citation>
    <scope>NUCLEOTIDE SEQUENCE [LARGE SCALE GENOMIC DNA]</scope>
    <source>
        <strain evidence="6">ZC4RG45</strain>
    </source>
</reference>
<keyword evidence="3" id="KW-0175">Coiled coil</keyword>
<evidence type="ECO:0000256" key="2">
    <source>
        <dbReference type="ARBA" id="ARBA00022679"/>
    </source>
</evidence>
<dbReference type="GO" id="GO:0016740">
    <property type="term" value="F:transferase activity"/>
    <property type="evidence" value="ECO:0007669"/>
    <property type="project" value="UniProtKB-KW"/>
</dbReference>
<evidence type="ECO:0000313" key="7">
    <source>
        <dbReference type="Proteomes" id="UP000249324"/>
    </source>
</evidence>
<dbReference type="EMBL" id="QGUI02000334">
    <property type="protein sequence ID" value="MFO7194050.1"/>
    <property type="molecule type" value="Genomic_DNA"/>
</dbReference>
<name>A0ABD6FJ35_9PSEU</name>
<evidence type="ECO:0000256" key="3">
    <source>
        <dbReference type="SAM" id="Coils"/>
    </source>
</evidence>
<evidence type="ECO:0000256" key="1">
    <source>
        <dbReference type="ARBA" id="ARBA00007837"/>
    </source>
</evidence>
<evidence type="ECO:0000313" key="6">
    <source>
        <dbReference type="EMBL" id="MFO7194050.1"/>
    </source>
</evidence>
<organism evidence="6 7">
    <name type="scientific">Thermocrispum agreste</name>
    <dbReference type="NCBI Taxonomy" id="37925"/>
    <lineage>
        <taxon>Bacteria</taxon>
        <taxon>Bacillati</taxon>
        <taxon>Actinomycetota</taxon>
        <taxon>Actinomycetes</taxon>
        <taxon>Pseudonocardiales</taxon>
        <taxon>Pseudonocardiaceae</taxon>
        <taxon>Thermocrispum</taxon>
    </lineage>
</organism>
<dbReference type="InterPro" id="IPR036618">
    <property type="entry name" value="PtsI_HPr-bd_sf"/>
</dbReference>
<feature type="coiled-coil region" evidence="3">
    <location>
        <begin position="43"/>
        <end position="70"/>
    </location>
</feature>
<keyword evidence="2" id="KW-0808">Transferase</keyword>
<evidence type="ECO:0000256" key="4">
    <source>
        <dbReference type="SAM" id="MobiDB-lite"/>
    </source>
</evidence>
<feature type="domain" description="Phosphotransferase system enzyme I N-terminal" evidence="5">
    <location>
        <begin position="10"/>
        <end position="70"/>
    </location>
</feature>
<dbReference type="Proteomes" id="UP000249324">
    <property type="component" value="Unassembled WGS sequence"/>
</dbReference>
<protein>
    <submittedName>
        <fullName evidence="6">Phosphoenolpyruvate-utilizing N-terminal domain-containing protein</fullName>
    </submittedName>
</protein>
<dbReference type="InterPro" id="IPR008731">
    <property type="entry name" value="PTS_EIN"/>
</dbReference>
<accession>A0ABD6FJ35</accession>
<dbReference type="Pfam" id="PF05524">
    <property type="entry name" value="PEP-utilisers_N"/>
    <property type="match status" value="1"/>
</dbReference>
<comment type="similarity">
    <text evidence="1">Belongs to the PEP-utilizing enzyme family.</text>
</comment>
<dbReference type="Gene3D" id="3.50.30.10">
    <property type="entry name" value="Phosphohistidine domain"/>
    <property type="match status" value="1"/>
</dbReference>
<comment type="caution">
    <text evidence="6">The sequence shown here is derived from an EMBL/GenBank/DDBJ whole genome shotgun (WGS) entry which is preliminary data.</text>
</comment>
<dbReference type="Gene3D" id="1.10.274.10">
    <property type="entry name" value="PtsI, HPr-binding domain"/>
    <property type="match status" value="1"/>
</dbReference>
<sequence>MTATEPRVLTGLAASPGLAVGPARRMVPPPELPTTEPSVTDRDAELRRAIEALDEVADELEETAGRASGEAAGG</sequence>
<feature type="region of interest" description="Disordered" evidence="4">
    <location>
        <begin position="20"/>
        <end position="39"/>
    </location>
</feature>
<evidence type="ECO:0000259" key="5">
    <source>
        <dbReference type="Pfam" id="PF05524"/>
    </source>
</evidence>
<gene>
    <name evidence="6" type="ORF">DIU77_017550</name>
</gene>